<feature type="chain" id="PRO_5039437660" evidence="1">
    <location>
        <begin position="23"/>
        <end position="143"/>
    </location>
</feature>
<dbReference type="Pfam" id="PF13162">
    <property type="entry name" value="DUF3997"/>
    <property type="match status" value="1"/>
</dbReference>
<dbReference type="RefSeq" id="WP_160196363.1">
    <property type="nucleotide sequence ID" value="NZ_QXXA01000004.1"/>
</dbReference>
<sequence length="143" mass="16840">MKTKKNLFIILIIAMFSISGCAQTDTPKELKYSYDLVDNFFLYKSNDDIVGIAIKSNDSNENEEKKKIILENISKVSWNENFILAEQIERIQLGKEEKKIYWIINSNTQQIYGPNEYEEFNNQRKELNIDENLELKSPDSYKK</sequence>
<keyword evidence="3" id="KW-1185">Reference proteome</keyword>
<accession>A0A845QTK9</accession>
<dbReference type="AlphaFoldDB" id="A0A845QTK9"/>
<dbReference type="EMBL" id="QXXA01000004">
    <property type="protein sequence ID" value="NBI05875.1"/>
    <property type="molecule type" value="Genomic_DNA"/>
</dbReference>
<keyword evidence="1" id="KW-0732">Signal</keyword>
<dbReference type="Proteomes" id="UP000467132">
    <property type="component" value="Unassembled WGS sequence"/>
</dbReference>
<gene>
    <name evidence="2" type="ORF">D3Z33_03265</name>
</gene>
<feature type="signal peptide" evidence="1">
    <location>
        <begin position="1"/>
        <end position="22"/>
    </location>
</feature>
<name>A0A845QTK9_9CLOT</name>
<evidence type="ECO:0000313" key="2">
    <source>
        <dbReference type="EMBL" id="NBI05875.1"/>
    </source>
</evidence>
<comment type="caution">
    <text evidence="2">The sequence shown here is derived from an EMBL/GenBank/DDBJ whole genome shotgun (WGS) entry which is preliminary data.</text>
</comment>
<evidence type="ECO:0000256" key="1">
    <source>
        <dbReference type="SAM" id="SignalP"/>
    </source>
</evidence>
<proteinExistence type="predicted"/>
<evidence type="ECO:0000313" key="3">
    <source>
        <dbReference type="Proteomes" id="UP000467132"/>
    </source>
</evidence>
<organism evidence="2 3">
    <name type="scientific">Senegalia massiliensis</name>
    <dbReference type="NCBI Taxonomy" id="1720316"/>
    <lineage>
        <taxon>Bacteria</taxon>
        <taxon>Bacillati</taxon>
        <taxon>Bacillota</taxon>
        <taxon>Clostridia</taxon>
        <taxon>Eubacteriales</taxon>
        <taxon>Clostridiaceae</taxon>
        <taxon>Senegalia</taxon>
    </lineage>
</organism>
<dbReference type="OrthoDB" id="1756234at2"/>
<reference evidence="2 3" key="1">
    <citation type="submission" date="2018-08" db="EMBL/GenBank/DDBJ databases">
        <title>Murine metabolic-syndrome-specific gut microbial biobank.</title>
        <authorList>
            <person name="Liu C."/>
        </authorList>
    </citation>
    <scope>NUCLEOTIDE SEQUENCE [LARGE SCALE GENOMIC DNA]</scope>
    <source>
        <strain evidence="2 3">583</strain>
    </source>
</reference>
<dbReference type="PROSITE" id="PS51257">
    <property type="entry name" value="PROKAR_LIPOPROTEIN"/>
    <property type="match status" value="1"/>
</dbReference>
<protein>
    <submittedName>
        <fullName evidence="2">DUF3997 domain-containing protein</fullName>
    </submittedName>
</protein>
<dbReference type="InterPro" id="IPR025059">
    <property type="entry name" value="DUF3997"/>
</dbReference>